<reference evidence="2" key="1">
    <citation type="journal article" date="2011" name="MBio">
        <title>Novel metabolic attributes of the genus Cyanothece, comprising a group of unicellular nitrogen-fixing Cyanobacteria.</title>
        <authorList>
            <person name="Bandyopadhyay A."/>
            <person name="Elvitigala T."/>
            <person name="Welsh E."/>
            <person name="Stockel J."/>
            <person name="Liberton M."/>
            <person name="Min H."/>
            <person name="Sherman L.A."/>
            <person name="Pakrasi H.B."/>
        </authorList>
    </citation>
    <scope>NUCLEOTIDE SEQUENCE [LARGE SCALE GENOMIC DNA]</scope>
    <source>
        <strain evidence="2">PCC 7424</strain>
    </source>
</reference>
<dbReference type="KEGG" id="cyc:PCC7424_4394"/>
<name>B7K8Y9_GLOC7</name>
<dbReference type="STRING" id="65393.PCC7424_4394"/>
<dbReference type="InterPro" id="IPR010994">
    <property type="entry name" value="RuvA_2-like"/>
</dbReference>
<dbReference type="PANTHER" id="PTHR21180">
    <property type="entry name" value="ENDONUCLEASE/EXONUCLEASE/PHOSPHATASE FAMILY DOMAIN-CONTAINING PROTEIN 1"/>
    <property type="match status" value="1"/>
</dbReference>
<organism evidence="1 2">
    <name type="scientific">Gloeothece citriformis (strain PCC 7424)</name>
    <name type="common">Cyanothece sp. (strain PCC 7424)</name>
    <dbReference type="NCBI Taxonomy" id="65393"/>
    <lineage>
        <taxon>Bacteria</taxon>
        <taxon>Bacillati</taxon>
        <taxon>Cyanobacteriota</taxon>
        <taxon>Cyanophyceae</taxon>
        <taxon>Oscillatoriophycideae</taxon>
        <taxon>Chroococcales</taxon>
        <taxon>Aphanothecaceae</taxon>
        <taxon>Gloeothece</taxon>
        <taxon>Gloeothece citriformis</taxon>
    </lineage>
</organism>
<dbReference type="eggNOG" id="COG1555">
    <property type="taxonomic scope" value="Bacteria"/>
</dbReference>
<evidence type="ECO:0000313" key="2">
    <source>
        <dbReference type="Proteomes" id="UP000002384"/>
    </source>
</evidence>
<accession>B7K8Y9</accession>
<sequence length="193" mass="22482">MLNYQLIMNRPRWLSTAKEFTQKLNPQHQIIRQKIKNDPYYRFQSLEEITIARELGIKIDVNQASVDDWLRLPGISIHQARILVKLVGMGVELLSIEDVAAALSVPVRRLKPLEPILDFCYYDPESLLNPQRINLNQAHVKQLEQLPFLSPTLAEQIIADRHQKGDYKNIVDFQQRLNLSGEIISQIMHYLIF</sequence>
<evidence type="ECO:0008006" key="3">
    <source>
        <dbReference type="Google" id="ProtNLM"/>
    </source>
</evidence>
<dbReference type="Pfam" id="PF12836">
    <property type="entry name" value="HHH_3"/>
    <property type="match status" value="1"/>
</dbReference>
<dbReference type="PANTHER" id="PTHR21180:SF32">
    <property type="entry name" value="ENDONUCLEASE_EXONUCLEASE_PHOSPHATASE FAMILY DOMAIN-CONTAINING PROTEIN 1"/>
    <property type="match status" value="1"/>
</dbReference>
<dbReference type="GO" id="GO:0015628">
    <property type="term" value="P:protein secretion by the type II secretion system"/>
    <property type="evidence" value="ECO:0007669"/>
    <property type="project" value="TreeGrafter"/>
</dbReference>
<dbReference type="SUPFAM" id="SSF47781">
    <property type="entry name" value="RuvA domain 2-like"/>
    <property type="match status" value="1"/>
</dbReference>
<dbReference type="AlphaFoldDB" id="B7K8Y9"/>
<evidence type="ECO:0000313" key="1">
    <source>
        <dbReference type="EMBL" id="ACK72758.1"/>
    </source>
</evidence>
<keyword evidence="2" id="KW-1185">Reference proteome</keyword>
<dbReference type="Gene3D" id="1.10.150.280">
    <property type="entry name" value="AF1531-like domain"/>
    <property type="match status" value="1"/>
</dbReference>
<gene>
    <name evidence="1" type="ordered locus">PCC7424_4394</name>
</gene>
<dbReference type="Proteomes" id="UP000002384">
    <property type="component" value="Chromosome"/>
</dbReference>
<dbReference type="SUPFAM" id="SSF81585">
    <property type="entry name" value="PsbU/PolX domain-like"/>
    <property type="match status" value="1"/>
</dbReference>
<dbReference type="EMBL" id="CP001291">
    <property type="protein sequence ID" value="ACK72758.1"/>
    <property type="molecule type" value="Genomic_DNA"/>
</dbReference>
<protein>
    <recommendedName>
        <fullName evidence="3">DNA uptake protein</fullName>
    </recommendedName>
</protein>
<proteinExistence type="predicted"/>
<dbReference type="HOGENOM" id="CLU_120519_0_0_3"/>
<dbReference type="InterPro" id="IPR051675">
    <property type="entry name" value="Endo/Exo/Phosphatase_dom_1"/>
</dbReference>
<dbReference type="GO" id="GO:0015627">
    <property type="term" value="C:type II protein secretion system complex"/>
    <property type="evidence" value="ECO:0007669"/>
    <property type="project" value="TreeGrafter"/>
</dbReference>